<reference evidence="2 3" key="1">
    <citation type="submission" date="2019-05" db="EMBL/GenBank/DDBJ databases">
        <title>Flagellimonas sp. AsT0115, sp. nov., isolated from a marine red algae, Asparagopsis taxiformis.</title>
        <authorList>
            <person name="Kim J."/>
            <person name="Jeong S.E."/>
            <person name="Jeon C.O."/>
        </authorList>
    </citation>
    <scope>NUCLEOTIDE SEQUENCE [LARGE SCALE GENOMIC DNA]</scope>
    <source>
        <strain evidence="2 3">AsT0115</strain>
    </source>
</reference>
<gene>
    <name evidence="2" type="ORF">FGG15_11500</name>
</gene>
<evidence type="ECO:0000259" key="1">
    <source>
        <dbReference type="Pfam" id="PF18723"/>
    </source>
</evidence>
<feature type="domain" description="5-hmdU DNA kinase helical" evidence="1">
    <location>
        <begin position="14"/>
        <end position="290"/>
    </location>
</feature>
<dbReference type="InterPro" id="IPR040684">
    <property type="entry name" value="HMUDK_hel"/>
</dbReference>
<dbReference type="RefSeq" id="WP_138836339.1">
    <property type="nucleotide sequence ID" value="NZ_VCNI01000002.1"/>
</dbReference>
<comment type="caution">
    <text evidence="2">The sequence shown here is derived from an EMBL/GenBank/DDBJ whole genome shotgun (WGS) entry which is preliminary data.</text>
</comment>
<proteinExistence type="predicted"/>
<accession>A0ABY2WIZ7</accession>
<sequence>MELLIKKKLPKTSVVYDTYWKFATERQNIFFNRINEREILTNDKILLDYKFTNAYRASDRVSQYLIKNIIYNHSQNPEEVVFRILIFKTFNKIETWELLEKRIGRIEYATYNFDLYDRVLTELMDSGTSIYSGAYIMTSGRSFFGYSKKHRNHLSLIDFMIKDNLVEKIISCVNMSDLFKLLKSYPTIGDFLAYQYSIDINYSQICDFDEMDFVQPGPGALDGIIKCFSEFGEYNEADLIKFVTDRQEIEFERLELDFKNLWGRRLQLIDCQNLFCEVDKYSRVAHPEIEGLSGRKRIKQMFKPKNSPISYWYPPKWGINDEIGTSSQL</sequence>
<organism evidence="2 3">
    <name type="scientific">Flagellimonas algicola</name>
    <dbReference type="NCBI Taxonomy" id="2583815"/>
    <lineage>
        <taxon>Bacteria</taxon>
        <taxon>Pseudomonadati</taxon>
        <taxon>Bacteroidota</taxon>
        <taxon>Flavobacteriia</taxon>
        <taxon>Flavobacteriales</taxon>
        <taxon>Flavobacteriaceae</taxon>
        <taxon>Flagellimonas</taxon>
    </lineage>
</organism>
<protein>
    <recommendedName>
        <fullName evidence="1">5-hmdU DNA kinase helical domain-containing protein</fullName>
    </recommendedName>
</protein>
<keyword evidence="3" id="KW-1185">Reference proteome</keyword>
<evidence type="ECO:0000313" key="2">
    <source>
        <dbReference type="EMBL" id="TMU54819.1"/>
    </source>
</evidence>
<evidence type="ECO:0000313" key="3">
    <source>
        <dbReference type="Proteomes" id="UP000751614"/>
    </source>
</evidence>
<name>A0ABY2WIZ7_9FLAO</name>
<dbReference type="Pfam" id="PF18723">
    <property type="entry name" value="HMUDK_hel"/>
    <property type="match status" value="1"/>
</dbReference>
<dbReference type="Proteomes" id="UP000751614">
    <property type="component" value="Unassembled WGS sequence"/>
</dbReference>
<dbReference type="EMBL" id="VCNI01000002">
    <property type="protein sequence ID" value="TMU54819.1"/>
    <property type="molecule type" value="Genomic_DNA"/>
</dbReference>